<protein>
    <submittedName>
        <fullName evidence="3">Transcriptional regulator</fullName>
    </submittedName>
</protein>
<dbReference type="PROSITE" id="PS50943">
    <property type="entry name" value="HTH_CROC1"/>
    <property type="match status" value="1"/>
</dbReference>
<dbReference type="InterPro" id="IPR010359">
    <property type="entry name" value="IrrE_HExxH"/>
</dbReference>
<dbReference type="Gene3D" id="1.10.10.2910">
    <property type="match status" value="1"/>
</dbReference>
<dbReference type="PATRIC" id="fig|1423760.3.peg.52"/>
<dbReference type="Pfam" id="PF06114">
    <property type="entry name" value="Peptidase_M78"/>
    <property type="match status" value="1"/>
</dbReference>
<proteinExistence type="inferred from homology"/>
<dbReference type="GO" id="GO:0003677">
    <property type="term" value="F:DNA binding"/>
    <property type="evidence" value="ECO:0007669"/>
    <property type="project" value="InterPro"/>
</dbReference>
<dbReference type="InterPro" id="IPR001387">
    <property type="entry name" value="Cro/C1-type_HTH"/>
</dbReference>
<accession>A0A0R1U6J9</accession>
<evidence type="ECO:0000313" key="3">
    <source>
        <dbReference type="EMBL" id="KRL88841.1"/>
    </source>
</evidence>
<dbReference type="PANTHER" id="PTHR43236:SF1">
    <property type="entry name" value="BLL7220 PROTEIN"/>
    <property type="match status" value="1"/>
</dbReference>
<dbReference type="Gene3D" id="1.10.260.40">
    <property type="entry name" value="lambda repressor-like DNA-binding domains"/>
    <property type="match status" value="1"/>
</dbReference>
<dbReference type="EMBL" id="AZFK01000063">
    <property type="protein sequence ID" value="KRL88841.1"/>
    <property type="molecule type" value="Genomic_DNA"/>
</dbReference>
<dbReference type="Proteomes" id="UP000050816">
    <property type="component" value="Unassembled WGS sequence"/>
</dbReference>
<dbReference type="RefSeq" id="WP_056955224.1">
    <property type="nucleotide sequence ID" value="NZ_AZFK01000063.1"/>
</dbReference>
<evidence type="ECO:0000256" key="1">
    <source>
        <dbReference type="ARBA" id="ARBA00007227"/>
    </source>
</evidence>
<dbReference type="InterPro" id="IPR010982">
    <property type="entry name" value="Lambda_DNA-bd_dom_sf"/>
</dbReference>
<dbReference type="PANTHER" id="PTHR43236">
    <property type="entry name" value="ANTITOXIN HIGA1"/>
    <property type="match status" value="1"/>
</dbReference>
<comment type="similarity">
    <text evidence="1">Belongs to the short-chain fatty acyl-CoA assimilation regulator (ScfR) family.</text>
</comment>
<sequence length="374" mass="43622">MAMKINGQRLREARAFRGLTITQLAEKVGVSKQMISRYEHDRSNISLETFMKIIEKLHFPMNFFTGEAKFVYTNEGTFYRSRLTSTQIEKKPSETYKQAAAILRDYFEQYIDFPMLDLIDEVDSPEEAAYKLRNLWQLGNLPIDNMVEVLESHGITVVNTNMEAKKVDAVGGYAKINRNRYYVVINNFTEGSYYRTQFSLAHELGHYIYHANPDSDNIAEYREMEKEADRFASSFLLPHDAFMETLKSIDVMDLNAYVPLKEQWNVSIAAMLSRARKLRVIDDNQYQRLQKSISYHRWRKHEPGDDKKPAMPTMLHDSFRLMQQHMNTTASELAQKIAEEYGYDYPKELLACLLGIDISEFNEKGSLLKFRVDD</sequence>
<dbReference type="InterPro" id="IPR052345">
    <property type="entry name" value="Rad_response_metalloprotease"/>
</dbReference>
<dbReference type="Pfam" id="PF01381">
    <property type="entry name" value="HTH_3"/>
    <property type="match status" value="1"/>
</dbReference>
<comment type="caution">
    <text evidence="3">The sequence shown here is derived from an EMBL/GenBank/DDBJ whole genome shotgun (WGS) entry which is preliminary data.</text>
</comment>
<evidence type="ECO:0000313" key="4">
    <source>
        <dbReference type="Proteomes" id="UP000050816"/>
    </source>
</evidence>
<gene>
    <name evidence="3" type="ORF">FC43_GL000047</name>
</gene>
<dbReference type="SUPFAM" id="SSF47413">
    <property type="entry name" value="lambda repressor-like DNA-binding domains"/>
    <property type="match status" value="1"/>
</dbReference>
<dbReference type="AlphaFoldDB" id="A0A0R1U6J9"/>
<reference evidence="3 4" key="1">
    <citation type="journal article" date="2015" name="Genome Announc.">
        <title>Expanding the biotechnology potential of lactobacilli through comparative genomics of 213 strains and associated genera.</title>
        <authorList>
            <person name="Sun Z."/>
            <person name="Harris H.M."/>
            <person name="McCann A."/>
            <person name="Guo C."/>
            <person name="Argimon S."/>
            <person name="Zhang W."/>
            <person name="Yang X."/>
            <person name="Jeffery I.B."/>
            <person name="Cooney J.C."/>
            <person name="Kagawa T.F."/>
            <person name="Liu W."/>
            <person name="Song Y."/>
            <person name="Salvetti E."/>
            <person name="Wrobel A."/>
            <person name="Rasinkangas P."/>
            <person name="Parkhill J."/>
            <person name="Rea M.C."/>
            <person name="O'Sullivan O."/>
            <person name="Ritari J."/>
            <person name="Douillard F.P."/>
            <person name="Paul Ross R."/>
            <person name="Yang R."/>
            <person name="Briner A.E."/>
            <person name="Felis G.E."/>
            <person name="de Vos W.M."/>
            <person name="Barrangou R."/>
            <person name="Klaenhammer T.R."/>
            <person name="Caufield P.W."/>
            <person name="Cui Y."/>
            <person name="Zhang H."/>
            <person name="O'Toole P.W."/>
        </authorList>
    </citation>
    <scope>NUCLEOTIDE SEQUENCE [LARGE SCALE GENOMIC DNA]</scope>
    <source>
        <strain evidence="3 4">DSM 15946</strain>
    </source>
</reference>
<dbReference type="SMART" id="SM00530">
    <property type="entry name" value="HTH_XRE"/>
    <property type="match status" value="1"/>
</dbReference>
<feature type="domain" description="HTH cro/C1-type" evidence="2">
    <location>
        <begin position="10"/>
        <end position="64"/>
    </location>
</feature>
<organism evidence="3 4">
    <name type="scientific">Limosilactobacillus ingluviei DSM 15946</name>
    <dbReference type="NCBI Taxonomy" id="1423760"/>
    <lineage>
        <taxon>Bacteria</taxon>
        <taxon>Bacillati</taxon>
        <taxon>Bacillota</taxon>
        <taxon>Bacilli</taxon>
        <taxon>Lactobacillales</taxon>
        <taxon>Lactobacillaceae</taxon>
        <taxon>Limosilactobacillus</taxon>
    </lineage>
</organism>
<name>A0A0R1U6J9_9LACO</name>
<dbReference type="CDD" id="cd00093">
    <property type="entry name" value="HTH_XRE"/>
    <property type="match status" value="1"/>
</dbReference>
<evidence type="ECO:0000259" key="2">
    <source>
        <dbReference type="PROSITE" id="PS50943"/>
    </source>
</evidence>